<dbReference type="EMBL" id="JAAGUZ010000049">
    <property type="protein sequence ID" value="NEW46353.1"/>
    <property type="molecule type" value="Genomic_DNA"/>
</dbReference>
<evidence type="ECO:0000313" key="2">
    <source>
        <dbReference type="EMBL" id="NEW57852.1"/>
    </source>
</evidence>
<accession>A0A6P1DCJ2</accession>
<evidence type="ECO:0000313" key="4">
    <source>
        <dbReference type="Proteomes" id="UP000470876"/>
    </source>
</evidence>
<sequence>MLRRLTIIAAVLVGGVGCQQQSPSTSVDEIWSKPATSEAQISDVFQRIRNVDACALVPRSVLEEQGKIGEVRVGGQTINGCRAGLDAGGSPVDVTWSLVWAPQASAVDETRRVGEVKVEVLSPEDLGSTAEPKNCWVTAEFPSMAQVFLDVEATSPVDTCAIGNALIDTAIEQLPTSPAFGTSPDAVRTVLTGADPCEALPKLGATPLPVHDYQVAQICRFGSADAPTAIEYGYQTEDQIRRDDTITVDDRPVYVGRIGGGQFIGYTFAVGPELPGGALPVITVLGKNQQEVERTRDQLMTMFPIP</sequence>
<proteinExistence type="predicted"/>
<comment type="caution">
    <text evidence="1">The sequence shown here is derived from an EMBL/GenBank/DDBJ whole genome shotgun (WGS) entry which is preliminary data.</text>
</comment>
<dbReference type="Proteomes" id="UP000468928">
    <property type="component" value="Unassembled WGS sequence"/>
</dbReference>
<dbReference type="PROSITE" id="PS51257">
    <property type="entry name" value="PROKAR_LIPOPROTEIN"/>
    <property type="match status" value="1"/>
</dbReference>
<dbReference type="RefSeq" id="WP_163825477.1">
    <property type="nucleotide sequence ID" value="NZ_JAAGUY010000016.1"/>
</dbReference>
<dbReference type="AlphaFoldDB" id="A0A6P1DCJ2"/>
<dbReference type="EMBL" id="JAAGUX010000039">
    <property type="protein sequence ID" value="NEW57852.1"/>
    <property type="molecule type" value="Genomic_DNA"/>
</dbReference>
<keyword evidence="4" id="KW-1185">Reference proteome</keyword>
<dbReference type="Proteomes" id="UP000470876">
    <property type="component" value="Unassembled WGS sequence"/>
</dbReference>
<reference evidence="3 4" key="1">
    <citation type="submission" date="2020-01" db="EMBL/GenBank/DDBJ databases">
        <title>Genetics and antimicrobial susceptibilities of Nocardia species isolated from the soil; a comparison with species isolated from humans.</title>
        <authorList>
            <person name="Carrasco G."/>
            <person name="Monzon S."/>
            <person name="Sansegundo M."/>
            <person name="Garcia E."/>
            <person name="Garrido N."/>
            <person name="Medina M.J."/>
            <person name="Villalon P."/>
            <person name="Ramirez-Arocha A.C."/>
            <person name="Jimenez P."/>
            <person name="Cuesta I."/>
            <person name="Valdezate S."/>
        </authorList>
    </citation>
    <scope>NUCLEOTIDE SEQUENCE [LARGE SCALE GENOMIC DNA]</scope>
    <source>
        <strain evidence="1 3">CNM20110639</strain>
        <strain evidence="2 4">CNM20110649</strain>
    </source>
</reference>
<protein>
    <recommendedName>
        <fullName evidence="5">DUF3558 domain-containing protein</fullName>
    </recommendedName>
</protein>
<organism evidence="1 3">
    <name type="scientific">Nocardia cyriacigeorgica</name>
    <dbReference type="NCBI Taxonomy" id="135487"/>
    <lineage>
        <taxon>Bacteria</taxon>
        <taxon>Bacillati</taxon>
        <taxon>Actinomycetota</taxon>
        <taxon>Actinomycetes</taxon>
        <taxon>Mycobacteriales</taxon>
        <taxon>Nocardiaceae</taxon>
        <taxon>Nocardia</taxon>
    </lineage>
</organism>
<evidence type="ECO:0000313" key="3">
    <source>
        <dbReference type="Proteomes" id="UP000468928"/>
    </source>
</evidence>
<evidence type="ECO:0008006" key="5">
    <source>
        <dbReference type="Google" id="ProtNLM"/>
    </source>
</evidence>
<gene>
    <name evidence="1" type="ORF">GV789_18145</name>
    <name evidence="2" type="ORF">GV794_19640</name>
</gene>
<name>A0A6P1DCJ2_9NOCA</name>
<evidence type="ECO:0000313" key="1">
    <source>
        <dbReference type="EMBL" id="NEW46353.1"/>
    </source>
</evidence>